<dbReference type="Pfam" id="PF00170">
    <property type="entry name" value="bZIP_1"/>
    <property type="match status" value="1"/>
</dbReference>
<dbReference type="PROSITE" id="PS50217">
    <property type="entry name" value="BZIP"/>
    <property type="match status" value="1"/>
</dbReference>
<evidence type="ECO:0000256" key="7">
    <source>
        <dbReference type="SAM" id="MobiDB-lite"/>
    </source>
</evidence>
<sequence>MFSHSPVAATSASDDHLLPSLTAVHNLFSASDDPLDHPSPDVPRPKHRYSSSVDASSITASAEGSFPEPIAEPKKAMSADKLAELAVIDPKRAKRIMANRQSAARSKERKARYIAELQRRVQVLQIEATTLTAQLALFQRDTSGLTTENEQLRLQLQAMEHQSQLCDAINEALKQEVERLRIATGEMSNHNHGETYNTKELQSTLYNEPFSTLAQQQAGLLHNLHLQSNIADDYQLPTASHDLLDIMQDDHFEILIGSEELSKAPIFVKSENSSLSASESNSNF</sequence>
<dbReference type="GO" id="GO:0003700">
    <property type="term" value="F:DNA-binding transcription factor activity"/>
    <property type="evidence" value="ECO:0007669"/>
    <property type="project" value="InterPro"/>
</dbReference>
<dbReference type="PANTHER" id="PTHR13690:SF103">
    <property type="entry name" value="BZIP TRANSCRIPTION FACTOR 18"/>
    <property type="match status" value="1"/>
</dbReference>
<feature type="domain" description="BZIP" evidence="8">
    <location>
        <begin position="89"/>
        <end position="152"/>
    </location>
</feature>
<feature type="region of interest" description="Disordered" evidence="7">
    <location>
        <begin position="29"/>
        <end position="75"/>
    </location>
</feature>
<proteinExistence type="predicted"/>
<keyword evidence="10" id="KW-1185">Reference proteome</keyword>
<evidence type="ECO:0000313" key="10">
    <source>
        <dbReference type="Proteomes" id="UP001085076"/>
    </source>
</evidence>
<dbReference type="PANTHER" id="PTHR13690">
    <property type="entry name" value="TRANSCRIPTION FACTOR POSF21-RELATED"/>
    <property type="match status" value="1"/>
</dbReference>
<feature type="coiled-coil region" evidence="6">
    <location>
        <begin position="107"/>
        <end position="162"/>
    </location>
</feature>
<evidence type="ECO:0000256" key="4">
    <source>
        <dbReference type="ARBA" id="ARBA00023163"/>
    </source>
</evidence>
<evidence type="ECO:0000256" key="6">
    <source>
        <dbReference type="SAM" id="Coils"/>
    </source>
</evidence>
<dbReference type="OrthoDB" id="1435597at2759"/>
<keyword evidence="4" id="KW-0804">Transcription</keyword>
<dbReference type="Proteomes" id="UP001085076">
    <property type="component" value="Miscellaneous, Linkage group lg01"/>
</dbReference>
<dbReference type="GO" id="GO:0005634">
    <property type="term" value="C:nucleus"/>
    <property type="evidence" value="ECO:0007669"/>
    <property type="project" value="UniProtKB-SubCell"/>
</dbReference>
<dbReference type="InterPro" id="IPR044759">
    <property type="entry name" value="bZIP_RF2"/>
</dbReference>
<gene>
    <name evidence="9" type="ORF">J5N97_003779</name>
</gene>
<dbReference type="InterPro" id="IPR004827">
    <property type="entry name" value="bZIP"/>
</dbReference>
<reference evidence="9" key="1">
    <citation type="submission" date="2021-03" db="EMBL/GenBank/DDBJ databases">
        <authorList>
            <person name="Li Z."/>
            <person name="Yang C."/>
        </authorList>
    </citation>
    <scope>NUCLEOTIDE SEQUENCE</scope>
    <source>
        <strain evidence="9">Dzin_1.0</strain>
        <tissue evidence="9">Leaf</tissue>
    </source>
</reference>
<keyword evidence="6" id="KW-0175">Coiled coil</keyword>
<evidence type="ECO:0000256" key="1">
    <source>
        <dbReference type="ARBA" id="ARBA00004123"/>
    </source>
</evidence>
<dbReference type="SUPFAM" id="SSF57959">
    <property type="entry name" value="Leucine zipper domain"/>
    <property type="match status" value="1"/>
</dbReference>
<dbReference type="GO" id="GO:0003677">
    <property type="term" value="F:DNA binding"/>
    <property type="evidence" value="ECO:0007669"/>
    <property type="project" value="UniProtKB-KW"/>
</dbReference>
<keyword evidence="3" id="KW-0238">DNA-binding</keyword>
<dbReference type="SMART" id="SM00338">
    <property type="entry name" value="BRLZ"/>
    <property type="match status" value="1"/>
</dbReference>
<protein>
    <recommendedName>
        <fullName evidence="8">BZIP domain-containing protein</fullName>
    </recommendedName>
</protein>
<evidence type="ECO:0000256" key="3">
    <source>
        <dbReference type="ARBA" id="ARBA00023125"/>
    </source>
</evidence>
<keyword evidence="5" id="KW-0539">Nucleus</keyword>
<dbReference type="InterPro" id="IPR046347">
    <property type="entry name" value="bZIP_sf"/>
</dbReference>
<evidence type="ECO:0000256" key="5">
    <source>
        <dbReference type="ARBA" id="ARBA00023242"/>
    </source>
</evidence>
<dbReference type="AlphaFoldDB" id="A0A9D5D5B5"/>
<comment type="subcellular location">
    <subcellularLocation>
        <location evidence="1">Nucleus</location>
    </subcellularLocation>
</comment>
<dbReference type="CDD" id="cd14703">
    <property type="entry name" value="bZIP_plant_RF2"/>
    <property type="match status" value="1"/>
</dbReference>
<evidence type="ECO:0000313" key="9">
    <source>
        <dbReference type="EMBL" id="KAJ0985423.1"/>
    </source>
</evidence>
<reference evidence="9" key="2">
    <citation type="journal article" date="2022" name="Hortic Res">
        <title>The genome of Dioscorea zingiberensis sheds light on the biosynthesis, origin and evolution of the medicinally important diosgenin saponins.</title>
        <authorList>
            <person name="Li Y."/>
            <person name="Tan C."/>
            <person name="Li Z."/>
            <person name="Guo J."/>
            <person name="Li S."/>
            <person name="Chen X."/>
            <person name="Wang C."/>
            <person name="Dai X."/>
            <person name="Yang H."/>
            <person name="Song W."/>
            <person name="Hou L."/>
            <person name="Xu J."/>
            <person name="Tong Z."/>
            <person name="Xu A."/>
            <person name="Yuan X."/>
            <person name="Wang W."/>
            <person name="Yang Q."/>
            <person name="Chen L."/>
            <person name="Sun Z."/>
            <person name="Wang K."/>
            <person name="Pan B."/>
            <person name="Chen J."/>
            <person name="Bao Y."/>
            <person name="Liu F."/>
            <person name="Qi X."/>
            <person name="Gang D.R."/>
            <person name="Wen J."/>
            <person name="Li J."/>
        </authorList>
    </citation>
    <scope>NUCLEOTIDE SEQUENCE</scope>
    <source>
        <strain evidence="9">Dzin_1.0</strain>
    </source>
</reference>
<name>A0A9D5D5B5_9LILI</name>
<evidence type="ECO:0000256" key="2">
    <source>
        <dbReference type="ARBA" id="ARBA00023015"/>
    </source>
</evidence>
<comment type="caution">
    <text evidence="9">The sequence shown here is derived from an EMBL/GenBank/DDBJ whole genome shotgun (WGS) entry which is preliminary data.</text>
</comment>
<accession>A0A9D5D5B5</accession>
<feature type="compositionally biased region" description="Low complexity" evidence="7">
    <location>
        <begin position="50"/>
        <end position="62"/>
    </location>
</feature>
<dbReference type="Gene3D" id="1.20.5.170">
    <property type="match status" value="1"/>
</dbReference>
<evidence type="ECO:0000259" key="8">
    <source>
        <dbReference type="PROSITE" id="PS50217"/>
    </source>
</evidence>
<keyword evidence="2" id="KW-0805">Transcription regulation</keyword>
<dbReference type="EMBL" id="JAGGNH010000001">
    <property type="protein sequence ID" value="KAJ0985423.1"/>
    <property type="molecule type" value="Genomic_DNA"/>
</dbReference>
<organism evidence="9 10">
    <name type="scientific">Dioscorea zingiberensis</name>
    <dbReference type="NCBI Taxonomy" id="325984"/>
    <lineage>
        <taxon>Eukaryota</taxon>
        <taxon>Viridiplantae</taxon>
        <taxon>Streptophyta</taxon>
        <taxon>Embryophyta</taxon>
        <taxon>Tracheophyta</taxon>
        <taxon>Spermatophyta</taxon>
        <taxon>Magnoliopsida</taxon>
        <taxon>Liliopsida</taxon>
        <taxon>Dioscoreales</taxon>
        <taxon>Dioscoreaceae</taxon>
        <taxon>Dioscorea</taxon>
    </lineage>
</organism>